<gene>
    <name evidence="3" type="ORF">GAO09_07740</name>
</gene>
<comment type="caution">
    <text evidence="3">The sequence shown here is derived from an EMBL/GenBank/DDBJ whole genome shotgun (WGS) entry which is preliminary data.</text>
</comment>
<dbReference type="EMBL" id="WIXI01000038">
    <property type="protein sequence ID" value="MQY45949.1"/>
    <property type="molecule type" value="Genomic_DNA"/>
</dbReference>
<evidence type="ECO:0000259" key="1">
    <source>
        <dbReference type="SMART" id="SM00942"/>
    </source>
</evidence>
<protein>
    <recommendedName>
        <fullName evidence="5">DNA primase</fullName>
    </recommendedName>
</protein>
<name>A0A6A8A4Z6_9HYPH</name>
<evidence type="ECO:0008006" key="5">
    <source>
        <dbReference type="Google" id="ProtNLM"/>
    </source>
</evidence>
<dbReference type="Proteomes" id="UP000435138">
    <property type="component" value="Unassembled WGS sequence"/>
</dbReference>
<accession>A0A6A8A4Z6</accession>
<proteinExistence type="predicted"/>
<evidence type="ECO:0000259" key="2">
    <source>
        <dbReference type="SMART" id="SM00943"/>
    </source>
</evidence>
<feature type="domain" description="DNA primase/polymerase bifunctional N-terminal" evidence="2">
    <location>
        <begin position="13"/>
        <end position="184"/>
    </location>
</feature>
<dbReference type="CDD" id="cd04859">
    <property type="entry name" value="Prim_Pol"/>
    <property type="match status" value="1"/>
</dbReference>
<dbReference type="InterPro" id="IPR014820">
    <property type="entry name" value="PriCT_1"/>
</dbReference>
<feature type="domain" description="Primase C-terminal 1" evidence="1">
    <location>
        <begin position="213"/>
        <end position="277"/>
    </location>
</feature>
<evidence type="ECO:0000313" key="3">
    <source>
        <dbReference type="EMBL" id="MQY45949.1"/>
    </source>
</evidence>
<evidence type="ECO:0000313" key="4">
    <source>
        <dbReference type="Proteomes" id="UP000435138"/>
    </source>
</evidence>
<sequence>MDRLTRTSMLGLAQMYSTQTALVFPCGNGGTNVKRPLVAGGHLSATNDIYRVNALWSAGNSEALVGLPCSANHIIVVDCDRHGDGDGVDCIERLFQINNFNAIRHVPVVATPNAGRHYYFESPPDHQRLKGKLGPAIDIKLNGYVIAPGSIMRDGREYSLLNGVPSDLAAAIKHRALPPLPIWLHQMITVQEANASSTMSANYNVYARLKGLVCKVATAPEGERNATLFWAACRMSEMVVKRELPREDAIALLDKAGAYAGLSQRDVAATIRSGFSR</sequence>
<dbReference type="RefSeq" id="WP_153353458.1">
    <property type="nucleotide sequence ID" value="NZ_WIXI01000038.1"/>
</dbReference>
<dbReference type="SMART" id="SM00943">
    <property type="entry name" value="Prim-Pol"/>
    <property type="match status" value="1"/>
</dbReference>
<dbReference type="InterPro" id="IPR015330">
    <property type="entry name" value="DNA_primase/pol_bifunc_N"/>
</dbReference>
<dbReference type="SUPFAM" id="SSF56747">
    <property type="entry name" value="Prim-pol domain"/>
    <property type="match status" value="1"/>
</dbReference>
<reference evidence="3 4" key="1">
    <citation type="submission" date="2019-11" db="EMBL/GenBank/DDBJ databases">
        <title>Genome analysis of Rhizobacterium cereale a novel genus and species isolated from maize roots in North Spain.</title>
        <authorList>
            <person name="Menendez E."/>
            <person name="Flores-Felix J.D."/>
            <person name="Ramirez-Bahena M.-H."/>
            <person name="Igual J.M."/>
            <person name="Garcia-Fraile P."/>
            <person name="Peix A."/>
            <person name="Velazquez E."/>
        </authorList>
    </citation>
    <scope>NUCLEOTIDE SEQUENCE [LARGE SCALE GENOMIC DNA]</scope>
    <source>
        <strain evidence="3 4">RZME27</strain>
    </source>
</reference>
<keyword evidence="4" id="KW-1185">Reference proteome</keyword>
<dbReference type="Pfam" id="PF09250">
    <property type="entry name" value="Prim-Pol"/>
    <property type="match status" value="1"/>
</dbReference>
<organism evidence="3 4">
    <name type="scientific">Endobacterium cereale</name>
    <dbReference type="NCBI Taxonomy" id="2663029"/>
    <lineage>
        <taxon>Bacteria</taxon>
        <taxon>Pseudomonadati</taxon>
        <taxon>Pseudomonadota</taxon>
        <taxon>Alphaproteobacteria</taxon>
        <taxon>Hyphomicrobiales</taxon>
        <taxon>Rhizobiaceae</taxon>
        <taxon>Endobacterium</taxon>
    </lineage>
</organism>
<dbReference type="AlphaFoldDB" id="A0A6A8A4Z6"/>
<dbReference type="SMART" id="SM00942">
    <property type="entry name" value="PriCT_1"/>
    <property type="match status" value="1"/>
</dbReference>